<keyword evidence="5" id="KW-0472">Membrane</keyword>
<evidence type="ECO:0000256" key="6">
    <source>
        <dbReference type="ARBA" id="ARBA00023157"/>
    </source>
</evidence>
<gene>
    <name evidence="9" type="ORF">TSIB3V08_LOCUS1339</name>
</gene>
<proteinExistence type="predicted"/>
<name>A0A7R9FWD0_TIMSH</name>
<accession>A0A7R9FWD0</accession>
<comment type="subcellular location">
    <subcellularLocation>
        <location evidence="1">Membrane</location>
        <topology evidence="1">Single-pass type I membrane protein</topology>
    </subcellularLocation>
</comment>
<dbReference type="InterPro" id="IPR048525">
    <property type="entry name" value="DDR1-2_DS-like"/>
</dbReference>
<organism evidence="9">
    <name type="scientific">Timema shepardi</name>
    <name type="common">Walking stick</name>
    <dbReference type="NCBI Taxonomy" id="629360"/>
    <lineage>
        <taxon>Eukaryota</taxon>
        <taxon>Metazoa</taxon>
        <taxon>Ecdysozoa</taxon>
        <taxon>Arthropoda</taxon>
        <taxon>Hexapoda</taxon>
        <taxon>Insecta</taxon>
        <taxon>Pterygota</taxon>
        <taxon>Neoptera</taxon>
        <taxon>Polyneoptera</taxon>
        <taxon>Phasmatodea</taxon>
        <taxon>Timematodea</taxon>
        <taxon>Timematoidea</taxon>
        <taxon>Timematidae</taxon>
        <taxon>Timema</taxon>
    </lineage>
</organism>
<evidence type="ECO:0000259" key="8">
    <source>
        <dbReference type="Pfam" id="PF21114"/>
    </source>
</evidence>
<evidence type="ECO:0000256" key="2">
    <source>
        <dbReference type="ARBA" id="ARBA00022692"/>
    </source>
</evidence>
<evidence type="ECO:0000256" key="4">
    <source>
        <dbReference type="ARBA" id="ARBA00022989"/>
    </source>
</evidence>
<sequence length="167" mass="19045">MKVREMVGHVGDRVTEMVGHVGDRVTEMVGHVGDRVTEMVGHVGDRVTEMVGDDDCSSTTYNSGIGVFSEANIMFSVGGRYYVGEPITYTYIEDRIFENSRNISIKLHHRVGRFVKLQLHFAAKWIMISEVTFDSVYEMFWRRSQFTEWAEICPVDEWGVTAVTHSV</sequence>
<dbReference type="AlphaFoldDB" id="A0A7R9FWD0"/>
<evidence type="ECO:0000256" key="7">
    <source>
        <dbReference type="ARBA" id="ARBA00023180"/>
    </source>
</evidence>
<keyword evidence="7" id="KW-0325">Glycoprotein</keyword>
<keyword evidence="6" id="KW-1015">Disulfide bond</keyword>
<dbReference type="EMBL" id="OC000364">
    <property type="protein sequence ID" value="CAD7257064.1"/>
    <property type="molecule type" value="Genomic_DNA"/>
</dbReference>
<feature type="domain" description="Discoidin" evidence="8">
    <location>
        <begin position="59"/>
        <end position="135"/>
    </location>
</feature>
<keyword evidence="3" id="KW-0732">Signal</keyword>
<evidence type="ECO:0000313" key="9">
    <source>
        <dbReference type="EMBL" id="CAD7257064.1"/>
    </source>
</evidence>
<evidence type="ECO:0000256" key="5">
    <source>
        <dbReference type="ARBA" id="ARBA00023136"/>
    </source>
</evidence>
<dbReference type="Gene3D" id="2.60.120.1190">
    <property type="match status" value="1"/>
</dbReference>
<protein>
    <recommendedName>
        <fullName evidence="8">Discoidin domain-containing protein</fullName>
    </recommendedName>
</protein>
<dbReference type="GO" id="GO:0016020">
    <property type="term" value="C:membrane"/>
    <property type="evidence" value="ECO:0007669"/>
    <property type="project" value="UniProtKB-SubCell"/>
</dbReference>
<reference evidence="9" key="1">
    <citation type="submission" date="2020-11" db="EMBL/GenBank/DDBJ databases">
        <authorList>
            <person name="Tran Van P."/>
        </authorList>
    </citation>
    <scope>NUCLEOTIDE SEQUENCE</scope>
</reference>
<evidence type="ECO:0000256" key="3">
    <source>
        <dbReference type="ARBA" id="ARBA00022729"/>
    </source>
</evidence>
<keyword evidence="2" id="KW-0812">Transmembrane</keyword>
<evidence type="ECO:0000256" key="1">
    <source>
        <dbReference type="ARBA" id="ARBA00004479"/>
    </source>
</evidence>
<dbReference type="Pfam" id="PF21114">
    <property type="entry name" value="DDR1-2_DS-like"/>
    <property type="match status" value="1"/>
</dbReference>
<keyword evidence="4" id="KW-1133">Transmembrane helix</keyword>